<feature type="non-terminal residue" evidence="11">
    <location>
        <position position="1"/>
    </location>
</feature>
<keyword evidence="4 10" id="KW-0812">Transmembrane</keyword>
<feature type="transmembrane region" description="Helical" evidence="10">
    <location>
        <begin position="398"/>
        <end position="421"/>
    </location>
</feature>
<feature type="transmembrane region" description="Helical" evidence="10">
    <location>
        <begin position="63"/>
        <end position="82"/>
    </location>
</feature>
<dbReference type="PANTHER" id="PTHR21137">
    <property type="entry name" value="ODORANT RECEPTOR"/>
    <property type="match status" value="1"/>
</dbReference>
<dbReference type="Proteomes" id="UP000667349">
    <property type="component" value="Unassembled WGS sequence"/>
</dbReference>
<feature type="transmembrane region" description="Helical" evidence="10">
    <location>
        <begin position="178"/>
        <end position="201"/>
    </location>
</feature>
<keyword evidence="8" id="KW-0675">Receptor</keyword>
<feature type="transmembrane region" description="Helical" evidence="10">
    <location>
        <begin position="12"/>
        <end position="43"/>
    </location>
</feature>
<evidence type="ECO:0000256" key="2">
    <source>
        <dbReference type="ARBA" id="ARBA00022475"/>
    </source>
</evidence>
<feature type="transmembrane region" description="Helical" evidence="10">
    <location>
        <begin position="248"/>
        <end position="277"/>
    </location>
</feature>
<evidence type="ECO:0000256" key="1">
    <source>
        <dbReference type="ARBA" id="ARBA00004651"/>
    </source>
</evidence>
<gene>
    <name evidence="11" type="primary">Or2a_0</name>
    <name evidence="11" type="ORF">G6Z75_0012772</name>
</gene>
<evidence type="ECO:0000256" key="6">
    <source>
        <dbReference type="ARBA" id="ARBA00022989"/>
    </source>
</evidence>
<evidence type="ECO:0000256" key="4">
    <source>
        <dbReference type="ARBA" id="ARBA00022692"/>
    </source>
</evidence>
<dbReference type="GO" id="GO:0005549">
    <property type="term" value="F:odorant binding"/>
    <property type="evidence" value="ECO:0007669"/>
    <property type="project" value="InterPro"/>
</dbReference>
<evidence type="ECO:0000256" key="9">
    <source>
        <dbReference type="ARBA" id="ARBA00023224"/>
    </source>
</evidence>
<dbReference type="PANTHER" id="PTHR21137:SF35">
    <property type="entry name" value="ODORANT RECEPTOR 19A-RELATED"/>
    <property type="match status" value="1"/>
</dbReference>
<dbReference type="GO" id="GO:0004984">
    <property type="term" value="F:olfactory receptor activity"/>
    <property type="evidence" value="ECO:0007669"/>
    <property type="project" value="InterPro"/>
</dbReference>
<organism evidence="11 12">
    <name type="scientific">Acromyrmex insinuator</name>
    <dbReference type="NCBI Taxonomy" id="230686"/>
    <lineage>
        <taxon>Eukaryota</taxon>
        <taxon>Metazoa</taxon>
        <taxon>Ecdysozoa</taxon>
        <taxon>Arthropoda</taxon>
        <taxon>Hexapoda</taxon>
        <taxon>Insecta</taxon>
        <taxon>Pterygota</taxon>
        <taxon>Neoptera</taxon>
        <taxon>Endopterygota</taxon>
        <taxon>Hymenoptera</taxon>
        <taxon>Apocrita</taxon>
        <taxon>Aculeata</taxon>
        <taxon>Formicoidea</taxon>
        <taxon>Formicidae</taxon>
        <taxon>Myrmicinae</taxon>
        <taxon>Acromyrmex</taxon>
    </lineage>
</organism>
<dbReference type="GO" id="GO:0007165">
    <property type="term" value="P:signal transduction"/>
    <property type="evidence" value="ECO:0007669"/>
    <property type="project" value="UniProtKB-KW"/>
</dbReference>
<sequence>MLRSTVSPLLKMGLSLIGIWPGASYGTLCWFFYMTTLVVMQYFQYSYVYEHFDFNNLTKLMDGLGLTLDYTLTILKLISFWFNRRIFADILIAMDDDWKDNRTNLRECVMMNKANLAHRCSNAMISVNALATFLYFIESHVRGYTRSKNGQFRRFPIQVQFPFEVYKTPVYELVGVGLFFHVLKTAIIIAILNALILTLVLHVSGQIDIMCQELKAIPSMIKSSSVSTKSLVVRHQKIISLSKNIESFFSFVALLQFVWNTFVICAIGFMVVIYSYFFAQLGTNDFSKLMDGLSITLDYTLTFLKLLSLWHNRRIFSDILGAMNDDWNNCSTHTCMMMNKANLAHRCSNVMLTLNSLSVIFYFAGNYVSHRTSSMDFREFPIQIQFPFHATDSPIFEFIVLGLFLHVWETAIVIALLNSLILTLSLSTDVEGKSGLLIQSIVPYIAVTLEAFVFCFAGEYLSTKSKSISDAAYETLWYDLSTSECRILLLIIVRSQKRLTITAGKIMDLTLEGFTSVMKASASYMSVLHVMY</sequence>
<comment type="caution">
    <text evidence="11">The sequence shown here is derived from an EMBL/GenBank/DDBJ whole genome shotgun (WGS) entry which is preliminary data.</text>
</comment>
<proteinExistence type="predicted"/>
<name>A0A836EL98_9HYME</name>
<feature type="transmembrane region" description="Helical" evidence="10">
    <location>
        <begin position="441"/>
        <end position="461"/>
    </location>
</feature>
<protein>
    <submittedName>
        <fullName evidence="11">OR2A protein</fullName>
    </submittedName>
</protein>
<keyword evidence="5" id="KW-0552">Olfaction</keyword>
<keyword evidence="9" id="KW-0807">Transducer</keyword>
<evidence type="ECO:0000256" key="8">
    <source>
        <dbReference type="ARBA" id="ARBA00023170"/>
    </source>
</evidence>
<reference evidence="11" key="1">
    <citation type="submission" date="2020-02" db="EMBL/GenBank/DDBJ databases">
        <title>Relaxed selection underlies rapid genomic changes in the transitions from sociality to social parasitism in ants.</title>
        <authorList>
            <person name="Bi X."/>
        </authorList>
    </citation>
    <scope>NUCLEOTIDE SEQUENCE</scope>
    <source>
        <strain evidence="11">BGI-DK2013a</strain>
        <tissue evidence="11">Whole body</tissue>
    </source>
</reference>
<evidence type="ECO:0000256" key="3">
    <source>
        <dbReference type="ARBA" id="ARBA00022606"/>
    </source>
</evidence>
<keyword evidence="12" id="KW-1185">Reference proteome</keyword>
<dbReference type="AlphaFoldDB" id="A0A836EL98"/>
<keyword evidence="7 10" id="KW-0472">Membrane</keyword>
<comment type="subcellular location">
    <subcellularLocation>
        <location evidence="1">Cell membrane</location>
        <topology evidence="1">Multi-pass membrane protein</topology>
    </subcellularLocation>
</comment>
<dbReference type="EMBL" id="JAANHZ010000094">
    <property type="protein sequence ID" value="KAG5316022.1"/>
    <property type="molecule type" value="Genomic_DNA"/>
</dbReference>
<evidence type="ECO:0000313" key="11">
    <source>
        <dbReference type="EMBL" id="KAG5316022.1"/>
    </source>
</evidence>
<evidence type="ECO:0000256" key="7">
    <source>
        <dbReference type="ARBA" id="ARBA00023136"/>
    </source>
</evidence>
<feature type="transmembrane region" description="Helical" evidence="10">
    <location>
        <begin position="120"/>
        <end position="137"/>
    </location>
</feature>
<keyword evidence="3" id="KW-0716">Sensory transduction</keyword>
<keyword evidence="6 10" id="KW-1133">Transmembrane helix</keyword>
<evidence type="ECO:0000313" key="12">
    <source>
        <dbReference type="Proteomes" id="UP000667349"/>
    </source>
</evidence>
<keyword evidence="2" id="KW-1003">Cell membrane</keyword>
<evidence type="ECO:0000256" key="10">
    <source>
        <dbReference type="SAM" id="Phobius"/>
    </source>
</evidence>
<dbReference type="Pfam" id="PF02949">
    <property type="entry name" value="7tm_6"/>
    <property type="match status" value="2"/>
</dbReference>
<dbReference type="InterPro" id="IPR004117">
    <property type="entry name" value="7tm6_olfct_rcpt"/>
</dbReference>
<dbReference type="GO" id="GO:0005886">
    <property type="term" value="C:plasma membrane"/>
    <property type="evidence" value="ECO:0007669"/>
    <property type="project" value="UniProtKB-SubCell"/>
</dbReference>
<evidence type="ECO:0000256" key="5">
    <source>
        <dbReference type="ARBA" id="ARBA00022725"/>
    </source>
</evidence>
<feature type="non-terminal residue" evidence="11">
    <location>
        <position position="532"/>
    </location>
</feature>
<accession>A0A836EL98</accession>